<reference evidence="2 3" key="1">
    <citation type="submission" date="2018-10" db="EMBL/GenBank/DDBJ databases">
        <title>Sequencing the genomes of 1000 actinobacteria strains.</title>
        <authorList>
            <person name="Klenk H.-P."/>
        </authorList>
    </citation>
    <scope>NUCLEOTIDE SEQUENCE [LARGE SCALE GENOMIC DNA]</scope>
    <source>
        <strain evidence="2 3">DSM 43800</strain>
    </source>
</reference>
<organism evidence="2 3">
    <name type="scientific">Saccharothrix australiensis</name>
    <dbReference type="NCBI Taxonomy" id="2072"/>
    <lineage>
        <taxon>Bacteria</taxon>
        <taxon>Bacillati</taxon>
        <taxon>Actinomycetota</taxon>
        <taxon>Actinomycetes</taxon>
        <taxon>Pseudonocardiales</taxon>
        <taxon>Pseudonocardiaceae</taxon>
        <taxon>Saccharothrix</taxon>
    </lineage>
</organism>
<dbReference type="CDD" id="cd13426">
    <property type="entry name" value="Peptidase_G1"/>
    <property type="match status" value="1"/>
</dbReference>
<feature type="signal peptide" evidence="1">
    <location>
        <begin position="1"/>
        <end position="23"/>
    </location>
</feature>
<dbReference type="Proteomes" id="UP000282084">
    <property type="component" value="Unassembled WGS sequence"/>
</dbReference>
<dbReference type="SUPFAM" id="SSF49899">
    <property type="entry name" value="Concanavalin A-like lectins/glucanases"/>
    <property type="match status" value="1"/>
</dbReference>
<keyword evidence="1" id="KW-0732">Signal</keyword>
<accession>A0A495W3A2</accession>
<dbReference type="GO" id="GO:0006508">
    <property type="term" value="P:proteolysis"/>
    <property type="evidence" value="ECO:0007669"/>
    <property type="project" value="InterPro"/>
</dbReference>
<feature type="chain" id="PRO_5019711423" evidence="1">
    <location>
        <begin position="24"/>
        <end position="242"/>
    </location>
</feature>
<dbReference type="GO" id="GO:0070007">
    <property type="term" value="F:glutamic-type endopeptidase activity"/>
    <property type="evidence" value="ECO:0007669"/>
    <property type="project" value="InterPro"/>
</dbReference>
<evidence type="ECO:0000313" key="3">
    <source>
        <dbReference type="Proteomes" id="UP000282084"/>
    </source>
</evidence>
<sequence length="242" mass="26437">MRRTTALAAALLATTLTTPPARAAIDPRDFGIWAGYVARNDSRPTHFFGSVYAEWTVPPVTCKHSKDLYAAWVGLGGGTPTDDWLVQGGTVTDCKTPDGRPRHYAFYEAVRPQGTPSPPVKVRNAVDTNDRITASVSYDRRTTWVITISNTTKGWQFSKTYDNIEVGPSSAEAVVESPAHNYPDFGNVSFQGVAVDGLPISRANPEKWRAFDSKDTLTEAEPGSIATTPAGKDGFPVFWRRE</sequence>
<comment type="caution">
    <text evidence="2">The sequence shown here is derived from an EMBL/GenBank/DDBJ whole genome shotgun (WGS) entry which is preliminary data.</text>
</comment>
<name>A0A495W3A2_9PSEU</name>
<dbReference type="AlphaFoldDB" id="A0A495W3A2"/>
<protein>
    <submittedName>
        <fullName evidence="2">Peptidase A4-like protein</fullName>
    </submittedName>
</protein>
<dbReference type="OrthoDB" id="2630173at2"/>
<dbReference type="RefSeq" id="WP_121007250.1">
    <property type="nucleotide sequence ID" value="NZ_RBXO01000001.1"/>
</dbReference>
<dbReference type="Pfam" id="PF01828">
    <property type="entry name" value="Peptidase_A4"/>
    <property type="match status" value="1"/>
</dbReference>
<dbReference type="EMBL" id="RBXO01000001">
    <property type="protein sequence ID" value="RKT55570.1"/>
    <property type="molecule type" value="Genomic_DNA"/>
</dbReference>
<gene>
    <name evidence="2" type="ORF">C8E97_4247</name>
</gene>
<dbReference type="InterPro" id="IPR000250">
    <property type="entry name" value="Peptidase_G1"/>
</dbReference>
<dbReference type="Gene3D" id="2.60.120.700">
    <property type="entry name" value="Peptidase G1"/>
    <property type="match status" value="1"/>
</dbReference>
<evidence type="ECO:0000313" key="2">
    <source>
        <dbReference type="EMBL" id="RKT55570.1"/>
    </source>
</evidence>
<dbReference type="InterPro" id="IPR038656">
    <property type="entry name" value="Peptidase_G1_sf"/>
</dbReference>
<keyword evidence="3" id="KW-1185">Reference proteome</keyword>
<evidence type="ECO:0000256" key="1">
    <source>
        <dbReference type="SAM" id="SignalP"/>
    </source>
</evidence>
<proteinExistence type="predicted"/>
<dbReference type="InterPro" id="IPR013320">
    <property type="entry name" value="ConA-like_dom_sf"/>
</dbReference>